<keyword evidence="5" id="KW-0443">Lipid metabolism</keyword>
<protein>
    <recommendedName>
        <fullName evidence="8">Acyl carrier protein AcpXL</fullName>
    </recommendedName>
</protein>
<dbReference type="InterPro" id="IPR036736">
    <property type="entry name" value="ACP-like_sf"/>
</dbReference>
<dbReference type="PANTHER" id="PTHR20863">
    <property type="entry name" value="ACYL CARRIER PROTEIN"/>
    <property type="match status" value="1"/>
</dbReference>
<reference evidence="10" key="1">
    <citation type="journal article" date="2014" name="Int. J. Syst. Evol. Microbiol.">
        <title>Complete genome sequence of Corynebacterium casei LMG S-19264T (=DSM 44701T), isolated from a smear-ripened cheese.</title>
        <authorList>
            <consortium name="US DOE Joint Genome Institute (JGI-PGF)"/>
            <person name="Walter F."/>
            <person name="Albersmeier A."/>
            <person name="Kalinowski J."/>
            <person name="Ruckert C."/>
        </authorList>
    </citation>
    <scope>NUCLEOTIDE SEQUENCE</scope>
    <source>
        <strain evidence="10">CGMCC 1.6293</strain>
    </source>
</reference>
<evidence type="ECO:0000256" key="8">
    <source>
        <dbReference type="ARBA" id="ARBA00024402"/>
    </source>
</evidence>
<dbReference type="GO" id="GO:0005829">
    <property type="term" value="C:cytosol"/>
    <property type="evidence" value="ECO:0007669"/>
    <property type="project" value="TreeGrafter"/>
</dbReference>
<evidence type="ECO:0000313" key="10">
    <source>
        <dbReference type="EMBL" id="GGL88371.1"/>
    </source>
</evidence>
<dbReference type="PROSITE" id="PS50075">
    <property type="entry name" value="CARRIER"/>
    <property type="match status" value="1"/>
</dbReference>
<evidence type="ECO:0000259" key="9">
    <source>
        <dbReference type="PROSITE" id="PS50075"/>
    </source>
</evidence>
<accession>A0A917WBX6</accession>
<evidence type="ECO:0000256" key="7">
    <source>
        <dbReference type="ARBA" id="ARBA00024328"/>
    </source>
</evidence>
<comment type="caution">
    <text evidence="10">The sequence shown here is derived from an EMBL/GenBank/DDBJ whole genome shotgun (WGS) entry which is preliminary data.</text>
</comment>
<comment type="pathway">
    <text evidence="7">Glycolipid biosynthesis; KDO(2)-lipid A biosynthesis.</text>
</comment>
<evidence type="ECO:0000256" key="2">
    <source>
        <dbReference type="ARBA" id="ARBA00022516"/>
    </source>
</evidence>
<dbReference type="InterPro" id="IPR003231">
    <property type="entry name" value="ACP"/>
</dbReference>
<dbReference type="Proteomes" id="UP000649829">
    <property type="component" value="Unassembled WGS sequence"/>
</dbReference>
<feature type="domain" description="Carrier" evidence="9">
    <location>
        <begin position="1"/>
        <end position="81"/>
    </location>
</feature>
<keyword evidence="2" id="KW-0444">Lipid biosynthesis</keyword>
<dbReference type="GO" id="GO:0016020">
    <property type="term" value="C:membrane"/>
    <property type="evidence" value="ECO:0007669"/>
    <property type="project" value="GOC"/>
</dbReference>
<dbReference type="GO" id="GO:0000035">
    <property type="term" value="F:acyl binding"/>
    <property type="evidence" value="ECO:0007669"/>
    <property type="project" value="TreeGrafter"/>
</dbReference>
<proteinExistence type="predicted"/>
<evidence type="ECO:0000256" key="1">
    <source>
        <dbReference type="ARBA" id="ARBA00022450"/>
    </source>
</evidence>
<dbReference type="InterPro" id="IPR009081">
    <property type="entry name" value="PP-bd_ACP"/>
</dbReference>
<dbReference type="GO" id="GO:0009245">
    <property type="term" value="P:lipid A biosynthetic process"/>
    <property type="evidence" value="ECO:0007669"/>
    <property type="project" value="TreeGrafter"/>
</dbReference>
<dbReference type="Gene3D" id="1.10.1200.10">
    <property type="entry name" value="ACP-like"/>
    <property type="match status" value="1"/>
</dbReference>
<name>A0A917WBX6_9RHOB</name>
<evidence type="ECO:0000256" key="6">
    <source>
        <dbReference type="ARBA" id="ARBA00023160"/>
    </source>
</evidence>
<keyword evidence="3" id="KW-0597">Phosphoprotein</keyword>
<keyword evidence="1" id="KW-0596">Phosphopantetheine</keyword>
<keyword evidence="4" id="KW-0276">Fatty acid metabolism</keyword>
<sequence>MSVKDRVINIIAEQAVLEPSDVTMESTLEDLGIDSLGLVESIFAIEEAFDIQVPFNANEPQESDFDISNVGTIVAGIEKLVAEQHA</sequence>
<evidence type="ECO:0000256" key="4">
    <source>
        <dbReference type="ARBA" id="ARBA00022832"/>
    </source>
</evidence>
<dbReference type="PANTHER" id="PTHR20863:SF76">
    <property type="entry name" value="CARRIER DOMAIN-CONTAINING PROTEIN"/>
    <property type="match status" value="1"/>
</dbReference>
<gene>
    <name evidence="10" type="primary">acpP1</name>
    <name evidence="10" type="ORF">GCM10011534_08000</name>
</gene>
<dbReference type="SUPFAM" id="SSF47336">
    <property type="entry name" value="ACP-like"/>
    <property type="match status" value="1"/>
</dbReference>
<dbReference type="AlphaFoldDB" id="A0A917WBX6"/>
<reference evidence="10" key="2">
    <citation type="submission" date="2020-09" db="EMBL/GenBank/DDBJ databases">
        <authorList>
            <person name="Sun Q."/>
            <person name="Zhou Y."/>
        </authorList>
    </citation>
    <scope>NUCLEOTIDE SEQUENCE</scope>
    <source>
        <strain evidence="10">CGMCC 1.6293</strain>
    </source>
</reference>
<dbReference type="GO" id="GO:0000036">
    <property type="term" value="F:acyl carrier activity"/>
    <property type="evidence" value="ECO:0007669"/>
    <property type="project" value="TreeGrafter"/>
</dbReference>
<evidence type="ECO:0000256" key="5">
    <source>
        <dbReference type="ARBA" id="ARBA00023098"/>
    </source>
</evidence>
<dbReference type="RefSeq" id="WP_028285710.1">
    <property type="nucleotide sequence ID" value="NZ_BMLF01000001.1"/>
</dbReference>
<evidence type="ECO:0000313" key="11">
    <source>
        <dbReference type="Proteomes" id="UP000649829"/>
    </source>
</evidence>
<evidence type="ECO:0000256" key="3">
    <source>
        <dbReference type="ARBA" id="ARBA00022553"/>
    </source>
</evidence>
<keyword evidence="11" id="KW-1185">Reference proteome</keyword>
<keyword evidence="6" id="KW-0275">Fatty acid biosynthesis</keyword>
<dbReference type="EMBL" id="BMLF01000001">
    <property type="protein sequence ID" value="GGL88371.1"/>
    <property type="molecule type" value="Genomic_DNA"/>
</dbReference>
<dbReference type="InterPro" id="IPR006162">
    <property type="entry name" value="Ppantetheine_attach_site"/>
</dbReference>
<dbReference type="Pfam" id="PF00550">
    <property type="entry name" value="PP-binding"/>
    <property type="match status" value="1"/>
</dbReference>
<dbReference type="PROSITE" id="PS00012">
    <property type="entry name" value="PHOSPHOPANTETHEINE"/>
    <property type="match status" value="1"/>
</dbReference>
<organism evidence="10 11">
    <name type="scientific">Pseudooceanicola nanhaiensis</name>
    <dbReference type="NCBI Taxonomy" id="375761"/>
    <lineage>
        <taxon>Bacteria</taxon>
        <taxon>Pseudomonadati</taxon>
        <taxon>Pseudomonadota</taxon>
        <taxon>Alphaproteobacteria</taxon>
        <taxon>Rhodobacterales</taxon>
        <taxon>Paracoccaceae</taxon>
        <taxon>Pseudooceanicola</taxon>
    </lineage>
</organism>